<evidence type="ECO:0000313" key="1">
    <source>
        <dbReference type="EMBL" id="PZM08253.1"/>
    </source>
</evidence>
<gene>
    <name evidence="1" type="ORF">CPY51_29440</name>
</gene>
<dbReference type="AlphaFoldDB" id="A0A2W4E7E5"/>
<dbReference type="EMBL" id="PCDP01000073">
    <property type="protein sequence ID" value="PZM08253.1"/>
    <property type="molecule type" value="Genomic_DNA"/>
</dbReference>
<dbReference type="RefSeq" id="WP_111163922.1">
    <property type="nucleotide sequence ID" value="NZ_PCDP01000073.1"/>
</dbReference>
<name>A0A2W4E7E5_9HYPH</name>
<protein>
    <submittedName>
        <fullName evidence="1">Uncharacterized protein</fullName>
    </submittedName>
</protein>
<comment type="caution">
    <text evidence="1">The sequence shown here is derived from an EMBL/GenBank/DDBJ whole genome shotgun (WGS) entry which is preliminary data.</text>
</comment>
<dbReference type="Proteomes" id="UP000248925">
    <property type="component" value="Unassembled WGS sequence"/>
</dbReference>
<accession>A0A2W4E7E5</accession>
<sequence>MAKKSRPSVAAILIAASGWIVSLFLGVLDLPAKVNSFMSEAPKAKQGVVDWLKFDQNYTGQWTSSVEDWVDATEDEKALSTAPDGPVRMRLRVYGGVIEGEIESEGLKESYIFNNLLLEGSKNADGLDVWAYDYVDGKKRGFAEVHLSLSGEERLPLNFEVVQGGMGLPVRAKLYRTSTDISEPIYRQPNMDLLKRVIEQGKAEAQGKADDKGR</sequence>
<reference evidence="1 2" key="1">
    <citation type="journal article" date="2018" name="Sci. Rep.">
        <title>Rhizobium tumorigenes sp. nov., a novel plant tumorigenic bacterium isolated from cane gall tumors on thornless blackberry.</title>
        <authorList>
            <person name="Kuzmanovi N."/>
            <person name="Smalla K."/>
            <person name="Gronow S."/>
            <person name="PuBawska J."/>
        </authorList>
    </citation>
    <scope>NUCLEOTIDE SEQUENCE [LARGE SCALE GENOMIC DNA]</scope>
    <source>
        <strain evidence="1 2">CCBAU 85046</strain>
    </source>
</reference>
<organism evidence="1 2">
    <name type="scientific">Rhizobium tubonense</name>
    <dbReference type="NCBI Taxonomy" id="484088"/>
    <lineage>
        <taxon>Bacteria</taxon>
        <taxon>Pseudomonadati</taxon>
        <taxon>Pseudomonadota</taxon>
        <taxon>Alphaproteobacteria</taxon>
        <taxon>Hyphomicrobiales</taxon>
        <taxon>Rhizobiaceae</taxon>
        <taxon>Rhizobium/Agrobacterium group</taxon>
        <taxon>Rhizobium</taxon>
    </lineage>
</organism>
<proteinExistence type="predicted"/>
<keyword evidence="2" id="KW-1185">Reference proteome</keyword>
<dbReference type="OrthoDB" id="9908647at2"/>
<evidence type="ECO:0000313" key="2">
    <source>
        <dbReference type="Proteomes" id="UP000248925"/>
    </source>
</evidence>